<keyword evidence="3 6" id="KW-0812">Transmembrane</keyword>
<dbReference type="Proteomes" id="UP000269001">
    <property type="component" value="Unassembled WGS sequence"/>
</dbReference>
<comment type="subcellular location">
    <subcellularLocation>
        <location evidence="1">Cell membrane</location>
        <topology evidence="1">Multi-pass membrane protein</topology>
    </subcellularLocation>
</comment>
<evidence type="ECO:0000256" key="6">
    <source>
        <dbReference type="SAM" id="Phobius"/>
    </source>
</evidence>
<keyword evidence="2" id="KW-1003">Cell membrane</keyword>
<dbReference type="InterPro" id="IPR001123">
    <property type="entry name" value="LeuE-type"/>
</dbReference>
<dbReference type="Pfam" id="PF01810">
    <property type="entry name" value="LysE"/>
    <property type="match status" value="1"/>
</dbReference>
<keyword evidence="8" id="KW-1185">Reference proteome</keyword>
<feature type="transmembrane region" description="Helical" evidence="6">
    <location>
        <begin position="137"/>
        <end position="155"/>
    </location>
</feature>
<feature type="transmembrane region" description="Helical" evidence="6">
    <location>
        <begin position="161"/>
        <end position="183"/>
    </location>
</feature>
<dbReference type="PANTHER" id="PTHR30086">
    <property type="entry name" value="ARGININE EXPORTER PROTEIN ARGO"/>
    <property type="match status" value="1"/>
</dbReference>
<evidence type="ECO:0000256" key="1">
    <source>
        <dbReference type="ARBA" id="ARBA00004651"/>
    </source>
</evidence>
<name>A0A3A8EU45_9GAMM</name>
<evidence type="ECO:0000256" key="2">
    <source>
        <dbReference type="ARBA" id="ARBA00022475"/>
    </source>
</evidence>
<evidence type="ECO:0000256" key="4">
    <source>
        <dbReference type="ARBA" id="ARBA00022989"/>
    </source>
</evidence>
<feature type="transmembrane region" description="Helical" evidence="6">
    <location>
        <begin position="195"/>
        <end position="213"/>
    </location>
</feature>
<dbReference type="GO" id="GO:0005886">
    <property type="term" value="C:plasma membrane"/>
    <property type="evidence" value="ECO:0007669"/>
    <property type="project" value="UniProtKB-SubCell"/>
</dbReference>
<accession>A0A3A8EU45</accession>
<protein>
    <submittedName>
        <fullName evidence="7">LysE family translocator</fullName>
    </submittedName>
</protein>
<evidence type="ECO:0000313" key="7">
    <source>
        <dbReference type="EMBL" id="RKG32401.1"/>
    </source>
</evidence>
<comment type="caution">
    <text evidence="7">The sequence shown here is derived from an EMBL/GenBank/DDBJ whole genome shotgun (WGS) entry which is preliminary data.</text>
</comment>
<proteinExistence type="predicted"/>
<evidence type="ECO:0000256" key="5">
    <source>
        <dbReference type="ARBA" id="ARBA00023136"/>
    </source>
</evidence>
<sequence>MMNIHIWILFFLAYLGITLSPGPNVLIVLSHASKYGLRSIAITIFANLTCQLIIIAFISLGIGALFTTNSQLYYWIKYAGAIYLIFLGLKILYKTFIKQDITGLNLKNPTSPEFTHAPFYKRYAEAFAVSASNPKTVIFLSAFLPQFITAGQSIFLQFSLIYITIACVVILIHTLYAIILIKMKRRMNRKLNTKFFPRISAMIYVFLGVSLGLSK</sequence>
<keyword evidence="5 6" id="KW-0472">Membrane</keyword>
<dbReference type="AlphaFoldDB" id="A0A3A8EU45"/>
<reference evidence="7 8" key="1">
    <citation type="submission" date="2018-09" db="EMBL/GenBank/DDBJ databases">
        <title>The draft genome of Acinetobacter spp. strains.</title>
        <authorList>
            <person name="Qin J."/>
            <person name="Feng Y."/>
            <person name="Zong Z."/>
        </authorList>
    </citation>
    <scope>NUCLEOTIDE SEQUENCE [LARGE SCALE GENOMIC DNA]</scope>
    <source>
        <strain evidence="7 8">WCHAc060096</strain>
    </source>
</reference>
<evidence type="ECO:0000313" key="8">
    <source>
        <dbReference type="Proteomes" id="UP000269001"/>
    </source>
</evidence>
<gene>
    <name evidence="7" type="ORF">D7V21_12005</name>
</gene>
<keyword evidence="4 6" id="KW-1133">Transmembrane helix</keyword>
<feature type="transmembrane region" description="Helical" evidence="6">
    <location>
        <begin position="72"/>
        <end position="93"/>
    </location>
</feature>
<organism evidence="7 8">
    <name type="scientific">Acinetobacter guerrae</name>
    <dbReference type="NCBI Taxonomy" id="1843371"/>
    <lineage>
        <taxon>Bacteria</taxon>
        <taxon>Pseudomonadati</taxon>
        <taxon>Pseudomonadota</taxon>
        <taxon>Gammaproteobacteria</taxon>
        <taxon>Moraxellales</taxon>
        <taxon>Moraxellaceae</taxon>
        <taxon>Acinetobacter</taxon>
    </lineage>
</organism>
<dbReference type="GO" id="GO:0015171">
    <property type="term" value="F:amino acid transmembrane transporter activity"/>
    <property type="evidence" value="ECO:0007669"/>
    <property type="project" value="TreeGrafter"/>
</dbReference>
<dbReference type="PIRSF" id="PIRSF006324">
    <property type="entry name" value="LeuE"/>
    <property type="match status" value="1"/>
</dbReference>
<dbReference type="PANTHER" id="PTHR30086:SF20">
    <property type="entry name" value="ARGININE EXPORTER PROTEIN ARGO-RELATED"/>
    <property type="match status" value="1"/>
</dbReference>
<evidence type="ECO:0000256" key="3">
    <source>
        <dbReference type="ARBA" id="ARBA00022692"/>
    </source>
</evidence>
<dbReference type="EMBL" id="RAXU01000015">
    <property type="protein sequence ID" value="RKG32401.1"/>
    <property type="molecule type" value="Genomic_DNA"/>
</dbReference>
<feature type="transmembrane region" description="Helical" evidence="6">
    <location>
        <begin position="6"/>
        <end position="29"/>
    </location>
</feature>
<feature type="transmembrane region" description="Helical" evidence="6">
    <location>
        <begin position="41"/>
        <end position="66"/>
    </location>
</feature>